<protein>
    <submittedName>
        <fullName evidence="2">General secretion pathway M protein</fullName>
    </submittedName>
</protein>
<organism evidence="2">
    <name type="scientific">marine sediment metagenome</name>
    <dbReference type="NCBI Taxonomy" id="412755"/>
    <lineage>
        <taxon>unclassified sequences</taxon>
        <taxon>metagenomes</taxon>
        <taxon>ecological metagenomes</taxon>
    </lineage>
</organism>
<name>A0A1B6NUY0_9ZZZZ</name>
<keyword evidence="1" id="KW-0472">Membrane</keyword>
<evidence type="ECO:0000256" key="1">
    <source>
        <dbReference type="SAM" id="Phobius"/>
    </source>
</evidence>
<dbReference type="AlphaFoldDB" id="A0A1B6NUY0"/>
<keyword evidence="1" id="KW-1133">Transmembrane helix</keyword>
<keyword evidence="1" id="KW-0812">Transmembrane</keyword>
<gene>
    <name evidence="2" type="ORF">MGSAQ_001242</name>
</gene>
<reference evidence="2" key="1">
    <citation type="submission" date="2013-11" db="EMBL/GenBank/DDBJ databases">
        <title>Microbial diversity, functional groups and degradation webs in Northern and Southern Mediterranean and Red Sea marine crude oil polluted sites.</title>
        <authorList>
            <person name="Daffonchio D."/>
            <person name="Mapelli F."/>
            <person name="Ferrer M."/>
            <person name="Richter M."/>
            <person name="Cherif A."/>
            <person name="Malkawi H.I."/>
            <person name="Yakimov M.M."/>
            <person name="Abdel-Fattah Y.R."/>
            <person name="Blaghen M."/>
            <person name="Golyshin P.N."/>
            <person name="Kalogerakis N."/>
            <person name="Boon N."/>
            <person name="Magagnini M."/>
            <person name="Fava F."/>
        </authorList>
    </citation>
    <scope>NUCLEOTIDE SEQUENCE</scope>
</reference>
<comment type="caution">
    <text evidence="2">The sequence shown here is derived from an EMBL/GenBank/DDBJ whole genome shotgun (WGS) entry which is preliminary data.</text>
</comment>
<feature type="transmembrane region" description="Helical" evidence="1">
    <location>
        <begin position="21"/>
        <end position="39"/>
    </location>
</feature>
<accession>A0A1B6NUY0</accession>
<sequence>MNQYQQLSEKFSALESREKQLITWVSFALIIYLFFWFGVSPALDDLSATDKAVIRKESEHKALVIQRDAIQEALTIDYTKRTQLELDKARKDLLSIDEALLSLNEGFVAADRMPELLMTLLNEEDNVRLVNFKVEPTETVRFGDGESQSTPFYRHNMRLIIEGSYFDLRSYLARLQAAPEKVVVTDFAYNVEAYPSATLALGLATVSNNETFISL</sequence>
<dbReference type="EMBL" id="AYSL01000655">
    <property type="protein sequence ID" value="KTF07266.1"/>
    <property type="molecule type" value="Genomic_DNA"/>
</dbReference>
<evidence type="ECO:0000313" key="2">
    <source>
        <dbReference type="EMBL" id="KTF07266.1"/>
    </source>
</evidence>
<proteinExistence type="predicted"/>